<dbReference type="RefSeq" id="WP_096862763.1">
    <property type="nucleotide sequence ID" value="NZ_CP023668.1"/>
</dbReference>
<protein>
    <recommendedName>
        <fullName evidence="1">Holo-[acyl-carrier-protein] synthase</fullName>
        <shortName evidence="1">Holo-ACP synthase</shortName>
        <ecNumber evidence="1">2.7.8.7</ecNumber>
    </recommendedName>
    <alternativeName>
        <fullName evidence="1">4'-phosphopantetheinyl transferase AcpS</fullName>
    </alternativeName>
</protein>
<comment type="subcellular location">
    <subcellularLocation>
        <location evidence="1">Cytoplasm</location>
    </subcellularLocation>
</comment>
<dbReference type="EC" id="2.7.8.7" evidence="1"/>
<keyword evidence="1" id="KW-0963">Cytoplasm</keyword>
<dbReference type="InterPro" id="IPR037143">
    <property type="entry name" value="4-PPantetheinyl_Trfase_dom_sf"/>
</dbReference>
<keyword evidence="1" id="KW-0444">Lipid biosynthesis</keyword>
<keyword evidence="1" id="KW-0808">Transferase</keyword>
<dbReference type="NCBIfam" id="TIGR00556">
    <property type="entry name" value="pantethn_trn"/>
    <property type="match status" value="1"/>
</dbReference>
<dbReference type="GO" id="GO:0006633">
    <property type="term" value="P:fatty acid biosynthetic process"/>
    <property type="evidence" value="ECO:0007669"/>
    <property type="project" value="UniProtKB-UniRule"/>
</dbReference>
<proteinExistence type="inferred from homology"/>
<keyword evidence="1" id="KW-0479">Metal-binding</keyword>
<feature type="binding site" evidence="1">
    <location>
        <position position="8"/>
    </location>
    <ligand>
        <name>Mg(2+)</name>
        <dbReference type="ChEBI" id="CHEBI:18420"/>
    </ligand>
</feature>
<feature type="binding site" evidence="1">
    <location>
        <position position="55"/>
    </location>
    <ligand>
        <name>Mg(2+)</name>
        <dbReference type="ChEBI" id="CHEBI:18420"/>
    </ligand>
</feature>
<dbReference type="Proteomes" id="UP000232227">
    <property type="component" value="Chromosome"/>
</dbReference>
<gene>
    <name evidence="1 2" type="primary">acpS</name>
    <name evidence="2" type="ORF">CP520_01755</name>
</gene>
<comment type="cofactor">
    <cofactor evidence="1">
        <name>Mg(2+)</name>
        <dbReference type="ChEBI" id="CHEBI:18420"/>
    </cofactor>
</comment>
<organism evidence="2 3">
    <name type="scientific">Mesoplasma lactucae ATCC 49193</name>
    <dbReference type="NCBI Taxonomy" id="81460"/>
    <lineage>
        <taxon>Bacteria</taxon>
        <taxon>Bacillati</taxon>
        <taxon>Mycoplasmatota</taxon>
        <taxon>Mollicutes</taxon>
        <taxon>Entomoplasmatales</taxon>
        <taxon>Entomoplasmataceae</taxon>
        <taxon>Mesoplasma</taxon>
    </lineage>
</organism>
<keyword evidence="1" id="KW-0460">Magnesium</keyword>
<dbReference type="NCBIfam" id="TIGR00516">
    <property type="entry name" value="acpS"/>
    <property type="match status" value="1"/>
</dbReference>
<dbReference type="KEGG" id="mlac:CP520_01755"/>
<dbReference type="HAMAP" id="MF_00101">
    <property type="entry name" value="AcpS"/>
    <property type="match status" value="1"/>
</dbReference>
<keyword evidence="3" id="KW-1185">Reference proteome</keyword>
<dbReference type="AlphaFoldDB" id="A0A291IRA8"/>
<name>A0A291IRA8_9MOLU</name>
<accession>A0A291IRA8</accession>
<dbReference type="GO" id="GO:0000287">
    <property type="term" value="F:magnesium ion binding"/>
    <property type="evidence" value="ECO:0007669"/>
    <property type="project" value="UniProtKB-UniRule"/>
</dbReference>
<evidence type="ECO:0000313" key="3">
    <source>
        <dbReference type="Proteomes" id="UP000232227"/>
    </source>
</evidence>
<keyword evidence="1" id="KW-0275">Fatty acid biosynthesis</keyword>
<dbReference type="Gene3D" id="3.90.470.20">
    <property type="entry name" value="4'-phosphopantetheinyl transferase domain"/>
    <property type="match status" value="1"/>
</dbReference>
<reference evidence="2 3" key="1">
    <citation type="submission" date="2017-09" db="EMBL/GenBank/DDBJ databases">
        <title>SPAdes assembly of the Mesoplasma lactucae genome.</title>
        <authorList>
            <person name="Knight T.F."/>
            <person name="Rubinstein R."/>
            <person name="Citino T."/>
        </authorList>
    </citation>
    <scope>NUCLEOTIDE SEQUENCE [LARGE SCALE GENOMIC DNA]</scope>
    <source>
        <strain evidence="2 3">831-C4</strain>
    </source>
</reference>
<evidence type="ECO:0000313" key="2">
    <source>
        <dbReference type="EMBL" id="ATG97475.1"/>
    </source>
</evidence>
<comment type="catalytic activity">
    <reaction evidence="1">
        <text>apo-[ACP] + CoA = holo-[ACP] + adenosine 3',5'-bisphosphate + H(+)</text>
        <dbReference type="Rhea" id="RHEA:12068"/>
        <dbReference type="Rhea" id="RHEA-COMP:9685"/>
        <dbReference type="Rhea" id="RHEA-COMP:9690"/>
        <dbReference type="ChEBI" id="CHEBI:15378"/>
        <dbReference type="ChEBI" id="CHEBI:29999"/>
        <dbReference type="ChEBI" id="CHEBI:57287"/>
        <dbReference type="ChEBI" id="CHEBI:58343"/>
        <dbReference type="ChEBI" id="CHEBI:64479"/>
        <dbReference type="EC" id="2.7.8.7"/>
    </reaction>
</comment>
<sequence>MIEQIGTDIVEIKRIKLNDKFLTKVLSTEELKRFNNMSDKKRKREFVAGRWACKEAIIKATDKRVIMNKINIGYNKNGAPIITSKGFENILVSISHEKKYATAIAINQIQDK</sequence>
<dbReference type="InterPro" id="IPR002582">
    <property type="entry name" value="ACPS"/>
</dbReference>
<dbReference type="GO" id="GO:0005737">
    <property type="term" value="C:cytoplasm"/>
    <property type="evidence" value="ECO:0007669"/>
    <property type="project" value="UniProtKB-SubCell"/>
</dbReference>
<keyword evidence="1" id="KW-0276">Fatty acid metabolism</keyword>
<evidence type="ECO:0000256" key="1">
    <source>
        <dbReference type="HAMAP-Rule" id="MF_00101"/>
    </source>
</evidence>
<dbReference type="InterPro" id="IPR004568">
    <property type="entry name" value="Ppantetheine-prot_Trfase_dom"/>
</dbReference>
<dbReference type="Pfam" id="PF01648">
    <property type="entry name" value="ACPS"/>
    <property type="match status" value="1"/>
</dbReference>
<dbReference type="GO" id="GO:0008897">
    <property type="term" value="F:holo-[acyl-carrier-protein] synthase activity"/>
    <property type="evidence" value="ECO:0007669"/>
    <property type="project" value="UniProtKB-UniRule"/>
</dbReference>
<dbReference type="InterPro" id="IPR008278">
    <property type="entry name" value="4-PPantetheinyl_Trfase_dom"/>
</dbReference>
<keyword evidence="1" id="KW-0443">Lipid metabolism</keyword>
<dbReference type="SUPFAM" id="SSF56214">
    <property type="entry name" value="4'-phosphopantetheinyl transferase"/>
    <property type="match status" value="1"/>
</dbReference>
<dbReference type="OrthoDB" id="389495at2"/>
<dbReference type="EMBL" id="CP023668">
    <property type="protein sequence ID" value="ATG97475.1"/>
    <property type="molecule type" value="Genomic_DNA"/>
</dbReference>
<comment type="similarity">
    <text evidence="1">Belongs to the P-Pant transferase superfamily. AcpS family.</text>
</comment>
<comment type="function">
    <text evidence="1">Transfers the 4'-phosphopantetheine moiety from coenzyme A to a Ser of acyl-carrier-protein.</text>
</comment>